<feature type="coiled-coil region" evidence="1">
    <location>
        <begin position="750"/>
        <end position="798"/>
    </location>
</feature>
<dbReference type="Pfam" id="PF24564">
    <property type="entry name" value="DUF7605"/>
    <property type="match status" value="1"/>
</dbReference>
<dbReference type="InterPro" id="IPR056024">
    <property type="entry name" value="DUF7605"/>
</dbReference>
<dbReference type="Pfam" id="PF00350">
    <property type="entry name" value="Dynamin_N"/>
    <property type="match status" value="1"/>
</dbReference>
<evidence type="ECO:0000256" key="2">
    <source>
        <dbReference type="SAM" id="MobiDB-lite"/>
    </source>
</evidence>
<protein>
    <recommendedName>
        <fullName evidence="7">Tat pathway signal sequence</fullName>
    </recommendedName>
</protein>
<feature type="domain" description="DUF7605" evidence="4">
    <location>
        <begin position="1003"/>
        <end position="1167"/>
    </location>
</feature>
<feature type="region of interest" description="Disordered" evidence="2">
    <location>
        <begin position="686"/>
        <end position="748"/>
    </location>
</feature>
<evidence type="ECO:0000259" key="4">
    <source>
        <dbReference type="Pfam" id="PF24564"/>
    </source>
</evidence>
<keyword evidence="6" id="KW-1185">Reference proteome</keyword>
<proteinExistence type="predicted"/>
<organism evidence="5 6">
    <name type="scientific">Glonium stellatum</name>
    <dbReference type="NCBI Taxonomy" id="574774"/>
    <lineage>
        <taxon>Eukaryota</taxon>
        <taxon>Fungi</taxon>
        <taxon>Dikarya</taxon>
        <taxon>Ascomycota</taxon>
        <taxon>Pezizomycotina</taxon>
        <taxon>Dothideomycetes</taxon>
        <taxon>Pleosporomycetidae</taxon>
        <taxon>Gloniales</taxon>
        <taxon>Gloniaceae</taxon>
        <taxon>Glonium</taxon>
    </lineage>
</organism>
<feature type="compositionally biased region" description="Low complexity" evidence="2">
    <location>
        <begin position="215"/>
        <end position="233"/>
    </location>
</feature>
<sequence>MDAHQEFHNLARRLKPDQQISAKRYWVGILHHDISPDDVSSEADFLWIKAHSRITVQTIEDQYIQRYPSIEIVLKFAYYIPPKSATLPDLDYWNDKIIIFRAVELTSPEAHVGFREPLQPVNRQAVARPSMPPSNSVKPEPKPLAETQPLLQSVLENLQAPTLSTSSNGLGSRASISPIVPEKPQDENDAFGPIGRLPPYSDSDGNTPVYELSIPKTKSTSTKSLTPVSTPKSLGLLVKAEPDRGTPPAPYSCGLNESSQDPPMMESSFDNPGPQPEDGRPKNENLLELMAETSPEKLEAGVRKGLDILNTLKARLMAYEGSGVDAQQWLKSIENLQKQAVQKQTVVGVVGNTGAGKSSVINALLDEERLVPTNCMRACTAVVTEMSWNDSKKRNSKYRAEIEFITRQDWEKELDTLLKDLLDSNGEVSRECRDQDSESGIAWAKFKAVYPQKTKEMLAKSDVKSLMQDKSLLNILGTTKKISEADPEPFYRRLQTYVDSKEKVTGKEPKEKKKKEKRKMEFWPLIKVVKIYAKSPALSTGAVIVDLPGVHDSNAARAAVAQGYMKQCTGLWIVAPINRAVDDKAAKSLLGESFKRQLKYDGTYSNVTFICSKTDDISITEASDSLGLNEQIYEFDDQKIETEKQISSLQNNIKELRESKEVYKDIIDDADDEQEIWEKLRDEVDDGKTAYAPKPKSEKRKRGFSEEKQRKRRQRSGSGSGFGSESDGSDTEASDELGSEGDDRGAPLTAEQIRSKLEEIKNTKKNARRERQDLEQKIKDTRKEIEVLKQKEATIIAEMSAICIAGRNQYSKGAIQQDFAAGIKELDQENAIEEDEANFDPDEDIRDYDEVARSLPVFCVSSRAYQKLCGRLKKDNLVPGFKTVEETEIPQLQTHCKKLTEVGRASSCRTFLNSLSQLFNSLTLWSSNDGLGVKLTDVEKQKEAHFLEKKLQSLESGLEKAVADCVNDMKQALTENIYDKFRAAINKCVAAAPGTAGRWGAHKSMGGLFWGTYKATVRRNGVFAGASGPRDFNAELNEPITKQLATGWERAFRRRLPHVLNTYTKQSNALLTAFHQAVEARSRHNGAGIARLNMLAGQLRAYSQVFANLAAAMVEQMTTQQRDANREFTPVIGAAMETVYRICADESGKGSYKRMKDTMVSYVDKERHTMFFRATEAVKHRLTLMCTEIEELMSEKADEVFLQMRRDYMTTIGGAHLSQGDLMPKAERTVRRDVLDILNSADEKFRAVLEGEVKIVKEDEADQDNEEPEEEINDDNDSDTDSDAEEEIPQAESSSAVGASNSHNATVDVKMEDAPDDGTGVQPDTEEM</sequence>
<keyword evidence="1" id="KW-0175">Coiled coil</keyword>
<dbReference type="OrthoDB" id="3598281at2759"/>
<dbReference type="Gene3D" id="3.40.50.300">
    <property type="entry name" value="P-loop containing nucleotide triphosphate hydrolases"/>
    <property type="match status" value="1"/>
</dbReference>
<evidence type="ECO:0008006" key="7">
    <source>
        <dbReference type="Google" id="ProtNLM"/>
    </source>
</evidence>
<reference evidence="5 6" key="1">
    <citation type="journal article" date="2016" name="Nat. Commun.">
        <title>Ectomycorrhizal ecology is imprinted in the genome of the dominant symbiotic fungus Cenococcum geophilum.</title>
        <authorList>
            <consortium name="DOE Joint Genome Institute"/>
            <person name="Peter M."/>
            <person name="Kohler A."/>
            <person name="Ohm R.A."/>
            <person name="Kuo A."/>
            <person name="Krutzmann J."/>
            <person name="Morin E."/>
            <person name="Arend M."/>
            <person name="Barry K.W."/>
            <person name="Binder M."/>
            <person name="Choi C."/>
            <person name="Clum A."/>
            <person name="Copeland A."/>
            <person name="Grisel N."/>
            <person name="Haridas S."/>
            <person name="Kipfer T."/>
            <person name="LaButti K."/>
            <person name="Lindquist E."/>
            <person name="Lipzen A."/>
            <person name="Maire R."/>
            <person name="Meier B."/>
            <person name="Mihaltcheva S."/>
            <person name="Molinier V."/>
            <person name="Murat C."/>
            <person name="Poggeler S."/>
            <person name="Quandt C.A."/>
            <person name="Sperisen C."/>
            <person name="Tritt A."/>
            <person name="Tisserant E."/>
            <person name="Crous P.W."/>
            <person name="Henrissat B."/>
            <person name="Nehls U."/>
            <person name="Egli S."/>
            <person name="Spatafora J.W."/>
            <person name="Grigoriev I.V."/>
            <person name="Martin F.M."/>
        </authorList>
    </citation>
    <scope>NUCLEOTIDE SEQUENCE [LARGE SCALE GENOMIC DNA]</scope>
    <source>
        <strain evidence="5 6">CBS 207.34</strain>
    </source>
</reference>
<feature type="region of interest" description="Disordered" evidence="2">
    <location>
        <begin position="124"/>
        <end position="143"/>
    </location>
</feature>
<dbReference type="Proteomes" id="UP000250140">
    <property type="component" value="Unassembled WGS sequence"/>
</dbReference>
<gene>
    <name evidence="5" type="ORF">AOQ84DRAFT_387654</name>
</gene>
<dbReference type="SUPFAM" id="SSF52540">
    <property type="entry name" value="P-loop containing nucleoside triphosphate hydrolases"/>
    <property type="match status" value="1"/>
</dbReference>
<accession>A0A8E2F4M6</accession>
<evidence type="ECO:0000256" key="1">
    <source>
        <dbReference type="SAM" id="Coils"/>
    </source>
</evidence>
<evidence type="ECO:0000313" key="6">
    <source>
        <dbReference type="Proteomes" id="UP000250140"/>
    </source>
</evidence>
<dbReference type="EMBL" id="KV749289">
    <property type="protein sequence ID" value="OCL10223.1"/>
    <property type="molecule type" value="Genomic_DNA"/>
</dbReference>
<feature type="compositionally biased region" description="Acidic residues" evidence="2">
    <location>
        <begin position="1259"/>
        <end position="1289"/>
    </location>
</feature>
<feature type="region of interest" description="Disordered" evidence="2">
    <location>
        <begin position="162"/>
        <end position="282"/>
    </location>
</feature>
<feature type="domain" description="Dynamin N-terminal" evidence="3">
    <location>
        <begin position="347"/>
        <end position="591"/>
    </location>
</feature>
<name>A0A8E2F4M6_9PEZI</name>
<feature type="compositionally biased region" description="Acidic residues" evidence="2">
    <location>
        <begin position="727"/>
        <end position="740"/>
    </location>
</feature>
<dbReference type="PANTHER" id="PTHR36681">
    <property type="entry name" value="NUCLEAR GTPASE, GERMINAL CENTER-ASSOCIATED, TANDEM DUPLICATE 3"/>
    <property type="match status" value="1"/>
</dbReference>
<feature type="coiled-coil region" evidence="1">
    <location>
        <begin position="639"/>
        <end position="673"/>
    </location>
</feature>
<feature type="compositionally biased region" description="Polar residues" evidence="2">
    <location>
        <begin position="1291"/>
        <end position="1305"/>
    </location>
</feature>
<evidence type="ECO:0000313" key="5">
    <source>
        <dbReference type="EMBL" id="OCL10223.1"/>
    </source>
</evidence>
<dbReference type="PANTHER" id="PTHR36681:SF3">
    <property type="entry name" value="NUCLEAR GTPASE, GERMINAL CENTER-ASSOCIATED, TANDEM DUPLICATE 3"/>
    <property type="match status" value="1"/>
</dbReference>
<dbReference type="InterPro" id="IPR045063">
    <property type="entry name" value="Dynamin_N"/>
</dbReference>
<feature type="region of interest" description="Disordered" evidence="2">
    <location>
        <begin position="1256"/>
        <end position="1328"/>
    </location>
</feature>
<dbReference type="InterPro" id="IPR027417">
    <property type="entry name" value="P-loop_NTPase"/>
</dbReference>
<evidence type="ECO:0000259" key="3">
    <source>
        <dbReference type="Pfam" id="PF00350"/>
    </source>
</evidence>